<evidence type="ECO:0000313" key="2">
    <source>
        <dbReference type="EMBL" id="OOC08270.1"/>
    </source>
</evidence>
<proteinExistence type="predicted"/>
<protein>
    <submittedName>
        <fullName evidence="2">Uncharacterized protein</fullName>
    </submittedName>
</protein>
<dbReference type="Proteomes" id="UP000188551">
    <property type="component" value="Unassembled WGS sequence"/>
</dbReference>
<reference evidence="2 3" key="1">
    <citation type="submission" date="2017-02" db="EMBL/GenBank/DDBJ databases">
        <title>Amycolatopsis azurea DSM 43854 draft genome.</title>
        <authorList>
            <person name="Mayilraj S."/>
        </authorList>
    </citation>
    <scope>NUCLEOTIDE SEQUENCE [LARGE SCALE GENOMIC DNA]</scope>
    <source>
        <strain evidence="2 3">DSM 43854</strain>
    </source>
</reference>
<sequence>MRTENGVLQVAPQHYYYGINWGYGGSGPGSLALLIHRLLDDITAPAADTIIGAPDGLDELTQLAWPLEQVLTRETLEAARQGRAYRRPTPRSKEDGA</sequence>
<gene>
    <name evidence="2" type="ORF">B0293_05290</name>
</gene>
<keyword evidence="3" id="KW-1185">Reference proteome</keyword>
<evidence type="ECO:0000256" key="1">
    <source>
        <dbReference type="SAM" id="MobiDB-lite"/>
    </source>
</evidence>
<comment type="caution">
    <text evidence="2">The sequence shown here is derived from an EMBL/GenBank/DDBJ whole genome shotgun (WGS) entry which is preliminary data.</text>
</comment>
<accession>A0ABX3JLP6</accession>
<organism evidence="2 3">
    <name type="scientific">Amycolatopsis azurea DSM 43854</name>
    <dbReference type="NCBI Taxonomy" id="1238180"/>
    <lineage>
        <taxon>Bacteria</taxon>
        <taxon>Bacillati</taxon>
        <taxon>Actinomycetota</taxon>
        <taxon>Actinomycetes</taxon>
        <taxon>Pseudonocardiales</taxon>
        <taxon>Pseudonocardiaceae</taxon>
        <taxon>Amycolatopsis</taxon>
    </lineage>
</organism>
<feature type="region of interest" description="Disordered" evidence="1">
    <location>
        <begin position="78"/>
        <end position="97"/>
    </location>
</feature>
<dbReference type="EMBL" id="MUXN01000002">
    <property type="protein sequence ID" value="OOC08270.1"/>
    <property type="molecule type" value="Genomic_DNA"/>
</dbReference>
<name>A0ABX3JLP6_9PSEU</name>
<evidence type="ECO:0000313" key="3">
    <source>
        <dbReference type="Proteomes" id="UP000188551"/>
    </source>
</evidence>